<dbReference type="InterPro" id="IPR036388">
    <property type="entry name" value="WH-like_DNA-bd_sf"/>
</dbReference>
<dbReference type="SUPFAM" id="SSF53335">
    <property type="entry name" value="S-adenosyl-L-methionine-dependent methyltransferases"/>
    <property type="match status" value="1"/>
</dbReference>
<keyword evidence="3" id="KW-0808">Transferase</keyword>
<dbReference type="SUPFAM" id="SSF46785">
    <property type="entry name" value="Winged helix' DNA-binding domain"/>
    <property type="match status" value="1"/>
</dbReference>
<dbReference type="Proteomes" id="UP000603602">
    <property type="component" value="Unassembled WGS sequence"/>
</dbReference>
<keyword evidence="4" id="KW-1185">Reference proteome</keyword>
<keyword evidence="3" id="KW-0489">Methyltransferase</keyword>
<dbReference type="CDD" id="cd02440">
    <property type="entry name" value="AdoMet_MTases"/>
    <property type="match status" value="1"/>
</dbReference>
<protein>
    <submittedName>
        <fullName evidence="3">Class I SAM-dependent methyltransferase</fullName>
    </submittedName>
</protein>
<reference evidence="4" key="1">
    <citation type="submission" date="2023-07" db="EMBL/GenBank/DDBJ databases">
        <title>Thauera sp. CAU 1555 isolated from sand of Yaerae Beach.</title>
        <authorList>
            <person name="Kim W."/>
        </authorList>
    </citation>
    <scope>NUCLEOTIDE SEQUENCE [LARGE SCALE GENOMIC DNA]</scope>
    <source>
        <strain evidence="4">CAU 1555</strain>
    </source>
</reference>
<dbReference type="InterPro" id="IPR036390">
    <property type="entry name" value="WH_DNA-bd_sf"/>
</dbReference>
<dbReference type="Gene3D" id="1.10.10.10">
    <property type="entry name" value="Winged helix-like DNA-binding domain superfamily/Winged helix DNA-binding domain"/>
    <property type="match status" value="1"/>
</dbReference>
<dbReference type="Pfam" id="PF13847">
    <property type="entry name" value="Methyltransf_31"/>
    <property type="match status" value="1"/>
</dbReference>
<dbReference type="PANTHER" id="PTHR45128:SF1">
    <property type="entry name" value="S-ADENOSYLMETHIONINE-DEPENDENT METHYLTRANSFERASE RV2258C"/>
    <property type="match status" value="1"/>
</dbReference>
<dbReference type="EMBL" id="JACYTO010000003">
    <property type="protein sequence ID" value="MBD8504711.1"/>
    <property type="molecule type" value="Genomic_DNA"/>
</dbReference>
<accession>A0ABR9BHJ0</accession>
<proteinExistence type="predicted"/>
<dbReference type="GO" id="GO:0008168">
    <property type="term" value="F:methyltransferase activity"/>
    <property type="evidence" value="ECO:0007669"/>
    <property type="project" value="UniProtKB-KW"/>
</dbReference>
<dbReference type="InterPro" id="IPR029063">
    <property type="entry name" value="SAM-dependent_MTases_sf"/>
</dbReference>
<organism evidence="3 4">
    <name type="scientific">Thauera sedimentorum</name>
    <dbReference type="NCBI Taxonomy" id="2767595"/>
    <lineage>
        <taxon>Bacteria</taxon>
        <taxon>Pseudomonadati</taxon>
        <taxon>Pseudomonadota</taxon>
        <taxon>Betaproteobacteria</taxon>
        <taxon>Rhodocyclales</taxon>
        <taxon>Zoogloeaceae</taxon>
        <taxon>Thauera</taxon>
    </lineage>
</organism>
<feature type="domain" description="Methyltransferase" evidence="1">
    <location>
        <begin position="143"/>
        <end position="250"/>
    </location>
</feature>
<sequence>MISVGHRSGLLDALAAGPATSAGLAARSELAERYVREWLAALVTGGVVRWDPASAHYTLPAEHAASLTRGGRLGNMAVYAQHVAMMGALEPLILQCFASGAGTRYEDYPRFHEVMAEDSAQTVVAQLFDHVLGIDDGLVPRLEAGIEVLDAGCGRGAALIELARRFPASRFTGYDLCRDAIGHAQRSTAAAGLDNLRFAVRDLSHLDDAARFDLITTFDAVHDQKHPQRFLDALFAALRPGGRYVMQDIGGSARLENNLDFPMASFLYAISCFHCTPVSLGQGGEGLGTMWGWETAEAMLRSAGFAEVRRTVFAHDPMNVWFLAHKRE</sequence>
<dbReference type="Pfam" id="PF21320">
    <property type="entry name" value="WHD_Rv2258c"/>
    <property type="match status" value="1"/>
</dbReference>
<feature type="domain" description="S-adenosylmethionine-dependent methyltransferase Rv2258c-like winged HTH" evidence="2">
    <location>
        <begin position="1"/>
        <end position="69"/>
    </location>
</feature>
<evidence type="ECO:0000259" key="1">
    <source>
        <dbReference type="Pfam" id="PF13847"/>
    </source>
</evidence>
<dbReference type="InterPro" id="IPR048711">
    <property type="entry name" value="WHD_Rv2258c"/>
</dbReference>
<dbReference type="PANTHER" id="PTHR45128">
    <property type="entry name" value="METHYLTRANSFERASE TYPE 11"/>
    <property type="match status" value="1"/>
</dbReference>
<dbReference type="InterPro" id="IPR053173">
    <property type="entry name" value="SAM-binding_MTase"/>
</dbReference>
<evidence type="ECO:0000313" key="4">
    <source>
        <dbReference type="Proteomes" id="UP000603602"/>
    </source>
</evidence>
<dbReference type="GO" id="GO:0032259">
    <property type="term" value="P:methylation"/>
    <property type="evidence" value="ECO:0007669"/>
    <property type="project" value="UniProtKB-KW"/>
</dbReference>
<evidence type="ECO:0000259" key="2">
    <source>
        <dbReference type="Pfam" id="PF21320"/>
    </source>
</evidence>
<name>A0ABR9BHJ0_9RHOO</name>
<gene>
    <name evidence="3" type="ORF">IFO67_17600</name>
</gene>
<dbReference type="Gene3D" id="3.40.50.150">
    <property type="entry name" value="Vaccinia Virus protein VP39"/>
    <property type="match status" value="1"/>
</dbReference>
<evidence type="ECO:0000313" key="3">
    <source>
        <dbReference type="EMBL" id="MBD8504711.1"/>
    </source>
</evidence>
<comment type="caution">
    <text evidence="3">The sequence shown here is derived from an EMBL/GenBank/DDBJ whole genome shotgun (WGS) entry which is preliminary data.</text>
</comment>
<dbReference type="InterPro" id="IPR025714">
    <property type="entry name" value="Methyltranfer_dom"/>
</dbReference>